<reference evidence="1 2" key="1">
    <citation type="submission" date="2020-03" db="EMBL/GenBank/DDBJ databases">
        <title>Metabolic flexibility allows generalist bacteria to become dominant in a frequently disturbed ecosystem.</title>
        <authorList>
            <person name="Chen Y.-J."/>
            <person name="Leung P.M."/>
            <person name="Bay S.K."/>
            <person name="Hugenholtz P."/>
            <person name="Kessler A.J."/>
            <person name="Shelley G."/>
            <person name="Waite D.W."/>
            <person name="Cook P.L."/>
            <person name="Greening C."/>
        </authorList>
    </citation>
    <scope>NUCLEOTIDE SEQUENCE [LARGE SCALE GENOMIC DNA]</scope>
    <source>
        <strain evidence="1">SS_bin_28</strain>
    </source>
</reference>
<protein>
    <submittedName>
        <fullName evidence="1">Uncharacterized protein</fullName>
    </submittedName>
</protein>
<feature type="non-terminal residue" evidence="1">
    <location>
        <position position="1"/>
    </location>
</feature>
<dbReference type="Proteomes" id="UP000547674">
    <property type="component" value="Unassembled WGS sequence"/>
</dbReference>
<name>A0A7Y2E865_UNCEI</name>
<organism evidence="1 2">
    <name type="scientific">Eiseniibacteriota bacterium</name>
    <dbReference type="NCBI Taxonomy" id="2212470"/>
    <lineage>
        <taxon>Bacteria</taxon>
        <taxon>Candidatus Eiseniibacteriota</taxon>
    </lineage>
</organism>
<evidence type="ECO:0000313" key="1">
    <source>
        <dbReference type="EMBL" id="NNF06961.1"/>
    </source>
</evidence>
<dbReference type="AlphaFoldDB" id="A0A7Y2E865"/>
<sequence>WDKGKFSDQAIAVDLGAGVRFGEEGISFLLAKNVNDSDSDIKTILRFQESF</sequence>
<gene>
    <name evidence="1" type="ORF">HKN21_09390</name>
</gene>
<evidence type="ECO:0000313" key="2">
    <source>
        <dbReference type="Proteomes" id="UP000547674"/>
    </source>
</evidence>
<accession>A0A7Y2E865</accession>
<proteinExistence type="predicted"/>
<dbReference type="EMBL" id="JABDJR010000372">
    <property type="protein sequence ID" value="NNF06961.1"/>
    <property type="molecule type" value="Genomic_DNA"/>
</dbReference>
<comment type="caution">
    <text evidence="1">The sequence shown here is derived from an EMBL/GenBank/DDBJ whole genome shotgun (WGS) entry which is preliminary data.</text>
</comment>